<dbReference type="InterPro" id="IPR011008">
    <property type="entry name" value="Dimeric_a/b-barrel"/>
</dbReference>
<dbReference type="OrthoDB" id="3251355at2"/>
<dbReference type="EMBL" id="VIVQ01000002">
    <property type="protein sequence ID" value="TWE10240.1"/>
    <property type="molecule type" value="Genomic_DNA"/>
</dbReference>
<keyword evidence="3" id="KW-0479">Metal-binding</keyword>
<keyword evidence="5" id="KW-0408">Iron</keyword>
<dbReference type="SUPFAM" id="SSF54909">
    <property type="entry name" value="Dimeric alpha+beta barrel"/>
    <property type="match status" value="1"/>
</dbReference>
<comment type="similarity">
    <text evidence="6">Belongs to the DyP-type peroxidase family.</text>
</comment>
<dbReference type="PROSITE" id="PS51404">
    <property type="entry name" value="DYP_PEROXIDASE"/>
    <property type="match status" value="1"/>
</dbReference>
<evidence type="ECO:0000256" key="3">
    <source>
        <dbReference type="ARBA" id="ARBA00022723"/>
    </source>
</evidence>
<proteinExistence type="inferred from homology"/>
<dbReference type="Pfam" id="PF04261">
    <property type="entry name" value="Dyp_perox_N"/>
    <property type="match status" value="1"/>
</dbReference>
<dbReference type="InterPro" id="IPR048328">
    <property type="entry name" value="Dyp_perox_C"/>
</dbReference>
<keyword evidence="2 9" id="KW-0575">Peroxidase</keyword>
<comment type="caution">
    <text evidence="9">The sequence shown here is derived from an EMBL/GenBank/DDBJ whole genome shotgun (WGS) entry which is preliminary data.</text>
</comment>
<evidence type="ECO:0000313" key="10">
    <source>
        <dbReference type="Proteomes" id="UP000318297"/>
    </source>
</evidence>
<dbReference type="Proteomes" id="UP000318297">
    <property type="component" value="Unassembled WGS sequence"/>
</dbReference>
<dbReference type="InterPro" id="IPR006314">
    <property type="entry name" value="Dyp_peroxidase"/>
</dbReference>
<feature type="domain" description="Dyp-type peroxidase N-terminal" evidence="7">
    <location>
        <begin position="5"/>
        <end position="132"/>
    </location>
</feature>
<dbReference type="GO" id="GO:0004601">
    <property type="term" value="F:peroxidase activity"/>
    <property type="evidence" value="ECO:0007669"/>
    <property type="project" value="UniProtKB-KW"/>
</dbReference>
<organism evidence="9 10">
    <name type="scientific">Rudaeicoccus suwonensis</name>
    <dbReference type="NCBI Taxonomy" id="657409"/>
    <lineage>
        <taxon>Bacteria</taxon>
        <taxon>Bacillati</taxon>
        <taxon>Actinomycetota</taxon>
        <taxon>Actinomycetes</taxon>
        <taxon>Micrococcales</taxon>
        <taxon>Dermacoccaceae</taxon>
        <taxon>Rudaeicoccus</taxon>
    </lineage>
</organism>
<dbReference type="Pfam" id="PF20628">
    <property type="entry name" value="Dyp_perox_C"/>
    <property type="match status" value="1"/>
</dbReference>
<reference evidence="9 10" key="1">
    <citation type="submission" date="2019-06" db="EMBL/GenBank/DDBJ databases">
        <title>Sequencing the genomes of 1000 actinobacteria strains.</title>
        <authorList>
            <person name="Klenk H.-P."/>
        </authorList>
    </citation>
    <scope>NUCLEOTIDE SEQUENCE [LARGE SCALE GENOMIC DNA]</scope>
    <source>
        <strain evidence="9 10">DSM 19560</strain>
    </source>
</reference>
<keyword evidence="4" id="KW-0560">Oxidoreductase</keyword>
<gene>
    <name evidence="9" type="ORF">BKA23_2594</name>
</gene>
<evidence type="ECO:0000259" key="8">
    <source>
        <dbReference type="Pfam" id="PF20628"/>
    </source>
</evidence>
<evidence type="ECO:0000313" key="9">
    <source>
        <dbReference type="EMBL" id="TWE10240.1"/>
    </source>
</evidence>
<comment type="cofactor">
    <cofactor evidence="1">
        <name>heme b</name>
        <dbReference type="ChEBI" id="CHEBI:60344"/>
    </cofactor>
</comment>
<protein>
    <submittedName>
        <fullName evidence="9">Putative iron-dependent peroxidase</fullName>
    </submittedName>
</protein>
<dbReference type="GO" id="GO:0005829">
    <property type="term" value="C:cytosol"/>
    <property type="evidence" value="ECO:0007669"/>
    <property type="project" value="TreeGrafter"/>
</dbReference>
<evidence type="ECO:0000256" key="1">
    <source>
        <dbReference type="ARBA" id="ARBA00001970"/>
    </source>
</evidence>
<dbReference type="RefSeq" id="WP_145229051.1">
    <property type="nucleotide sequence ID" value="NZ_VIVQ01000002.1"/>
</dbReference>
<evidence type="ECO:0000256" key="6">
    <source>
        <dbReference type="ARBA" id="ARBA00025737"/>
    </source>
</evidence>
<accession>A0A561E3R5</accession>
<dbReference type="PANTHER" id="PTHR30521:SF0">
    <property type="entry name" value="DYP-TYPE PEROXIDASE FAMILY PROTEIN"/>
    <property type="match status" value="1"/>
</dbReference>
<keyword evidence="10" id="KW-1185">Reference proteome</keyword>
<sequence length="308" mass="33848">MVVQQIVARPTRTAMFLVLTVAPGSEGAVREFITNVSGLTRTVSFRVPDDQLICVTGIGAHLWDRMFDLPRPRGLHPFQPIVGANHTAVSTPGDLLFHLRADSLDLCFELAHLITDALKDHVTVVDEVHGFKFFDERDLLGFVDGTENPEADDAVAAVTIGNDDEAYAGGSYVIVQRYLHDLDAWNALSTEEQERAIGRRKVNDLEIPDADKAADAHIALASVDDADGNQQQIVRDNMPFGRIGADEFGTYFIGYAKDPAITERMLHRMFVGEPPGTSDRILDFSTPRTGSLYFVPSAAFLDEDHPAV</sequence>
<dbReference type="NCBIfam" id="TIGR01413">
    <property type="entry name" value="Dyp_perox_fam"/>
    <property type="match status" value="1"/>
</dbReference>
<feature type="domain" description="Dyp-type peroxidase C-terminal" evidence="8">
    <location>
        <begin position="135"/>
        <end position="299"/>
    </location>
</feature>
<evidence type="ECO:0000259" key="7">
    <source>
        <dbReference type="Pfam" id="PF04261"/>
    </source>
</evidence>
<dbReference type="PANTHER" id="PTHR30521">
    <property type="entry name" value="DEFERROCHELATASE/PEROXIDASE"/>
    <property type="match status" value="1"/>
</dbReference>
<evidence type="ECO:0000256" key="2">
    <source>
        <dbReference type="ARBA" id="ARBA00022559"/>
    </source>
</evidence>
<dbReference type="GO" id="GO:0046872">
    <property type="term" value="F:metal ion binding"/>
    <property type="evidence" value="ECO:0007669"/>
    <property type="project" value="UniProtKB-KW"/>
</dbReference>
<dbReference type="GO" id="GO:0020037">
    <property type="term" value="F:heme binding"/>
    <property type="evidence" value="ECO:0007669"/>
    <property type="project" value="InterPro"/>
</dbReference>
<dbReference type="InterPro" id="IPR048327">
    <property type="entry name" value="Dyp_perox_N"/>
</dbReference>
<evidence type="ECO:0000256" key="4">
    <source>
        <dbReference type="ARBA" id="ARBA00023002"/>
    </source>
</evidence>
<dbReference type="AlphaFoldDB" id="A0A561E3R5"/>
<evidence type="ECO:0000256" key="5">
    <source>
        <dbReference type="ARBA" id="ARBA00023004"/>
    </source>
</evidence>
<name>A0A561E3R5_9MICO</name>